<proteinExistence type="predicted"/>
<organism evidence="4 5">
    <name type="scientific">Telmatocola sphagniphila</name>
    <dbReference type="NCBI Taxonomy" id="1123043"/>
    <lineage>
        <taxon>Bacteria</taxon>
        <taxon>Pseudomonadati</taxon>
        <taxon>Planctomycetota</taxon>
        <taxon>Planctomycetia</taxon>
        <taxon>Gemmatales</taxon>
        <taxon>Gemmataceae</taxon>
    </lineage>
</organism>
<dbReference type="InterPro" id="IPR011453">
    <property type="entry name" value="DUF1559"/>
</dbReference>
<feature type="region of interest" description="Disordered" evidence="1">
    <location>
        <begin position="249"/>
        <end position="271"/>
    </location>
</feature>
<name>A0A8E6F002_9BACT</name>
<keyword evidence="2" id="KW-0472">Membrane</keyword>
<evidence type="ECO:0000259" key="3">
    <source>
        <dbReference type="Pfam" id="PF07596"/>
    </source>
</evidence>
<evidence type="ECO:0000313" key="4">
    <source>
        <dbReference type="EMBL" id="QVL34268.1"/>
    </source>
</evidence>
<dbReference type="KEGG" id="tsph:KIH39_10280"/>
<evidence type="ECO:0000313" key="5">
    <source>
        <dbReference type="Proteomes" id="UP000676194"/>
    </source>
</evidence>
<dbReference type="SUPFAM" id="SSF54523">
    <property type="entry name" value="Pili subunits"/>
    <property type="match status" value="1"/>
</dbReference>
<dbReference type="RefSeq" id="WP_213499240.1">
    <property type="nucleotide sequence ID" value="NZ_CP074694.1"/>
</dbReference>
<dbReference type="InterPro" id="IPR027558">
    <property type="entry name" value="Pre_pil_HX9DG_C"/>
</dbReference>
<evidence type="ECO:0000256" key="2">
    <source>
        <dbReference type="SAM" id="Phobius"/>
    </source>
</evidence>
<dbReference type="AlphaFoldDB" id="A0A8E6F002"/>
<feature type="compositionally biased region" description="Polar residues" evidence="1">
    <location>
        <begin position="249"/>
        <end position="258"/>
    </location>
</feature>
<feature type="transmembrane region" description="Helical" evidence="2">
    <location>
        <begin position="12"/>
        <end position="34"/>
    </location>
</feature>
<keyword evidence="2" id="KW-1133">Transmembrane helix</keyword>
<dbReference type="PANTHER" id="PTHR30093:SF2">
    <property type="entry name" value="TYPE II SECRETION SYSTEM PROTEIN H"/>
    <property type="match status" value="1"/>
</dbReference>
<dbReference type="Pfam" id="PF07963">
    <property type="entry name" value="N_methyl"/>
    <property type="match status" value="1"/>
</dbReference>
<gene>
    <name evidence="4" type="ORF">KIH39_10280</name>
</gene>
<evidence type="ECO:0000256" key="1">
    <source>
        <dbReference type="SAM" id="MobiDB-lite"/>
    </source>
</evidence>
<dbReference type="NCBIfam" id="TIGR04294">
    <property type="entry name" value="pre_pil_HX9DG"/>
    <property type="match status" value="1"/>
</dbReference>
<feature type="domain" description="DUF1559" evidence="3">
    <location>
        <begin position="35"/>
        <end position="326"/>
    </location>
</feature>
<protein>
    <submittedName>
        <fullName evidence="4">DUF1559 domain-containing protein</fullName>
    </submittedName>
</protein>
<keyword evidence="2" id="KW-0812">Transmembrane</keyword>
<reference evidence="4" key="1">
    <citation type="submission" date="2021-05" db="EMBL/GenBank/DDBJ databases">
        <title>Complete genome sequence of the cellulolytic planctomycete Telmatocola sphagniphila SP2T and characterization of the first cellulase from planctomycetes.</title>
        <authorList>
            <person name="Rakitin A.L."/>
            <person name="Beletsky A.V."/>
            <person name="Naumoff D.G."/>
            <person name="Kulichevskaya I.S."/>
            <person name="Mardanov A.V."/>
            <person name="Ravin N.V."/>
            <person name="Dedysh S.N."/>
        </authorList>
    </citation>
    <scope>NUCLEOTIDE SEQUENCE</scope>
    <source>
        <strain evidence="4">SP2T</strain>
    </source>
</reference>
<dbReference type="InterPro" id="IPR045584">
    <property type="entry name" value="Pilin-like"/>
</dbReference>
<dbReference type="Proteomes" id="UP000676194">
    <property type="component" value="Chromosome"/>
</dbReference>
<dbReference type="Gene3D" id="3.30.700.10">
    <property type="entry name" value="Glycoprotein, Type 4 Pilin"/>
    <property type="match status" value="1"/>
</dbReference>
<dbReference type="InterPro" id="IPR012902">
    <property type="entry name" value="N_methyl_site"/>
</dbReference>
<dbReference type="PANTHER" id="PTHR30093">
    <property type="entry name" value="GENERAL SECRETION PATHWAY PROTEIN G"/>
    <property type="match status" value="1"/>
</dbReference>
<dbReference type="Pfam" id="PF07596">
    <property type="entry name" value="SBP_bac_10"/>
    <property type="match status" value="1"/>
</dbReference>
<sequence>MRNFPRKRKAFTLIELLVVIAIIAILIGLLLPAVQKVREAAARMKCSNNLKQLALACHNYASANGILPYGRKYDIWDSYTWIENILPYIEQNNIYVNFWTLTQTGYPGGYPNYPCPLASWGPDSRLITARTGNVATFHCPSDPGYPWDELGSDWFSRIRGNYVGCTGTGDMYGTATDSTTGPWGLGVFGVTNGQSFDTNQSLGISLIGIIDGTSNTLMMSEDLTPSVQGYGGPIGDILTGNMGGALFSASLTPNSSAPDQPYGPCPQDQGDTQYNSPCSSVTGAGFGWGVQGAAGAQTAARSKHTGGVNAAMADGSVRFVANTIDLYSWRSMGTRSGGEVFNLP</sequence>
<dbReference type="EMBL" id="CP074694">
    <property type="protein sequence ID" value="QVL34268.1"/>
    <property type="molecule type" value="Genomic_DNA"/>
</dbReference>
<dbReference type="NCBIfam" id="TIGR02532">
    <property type="entry name" value="IV_pilin_GFxxxE"/>
    <property type="match status" value="1"/>
</dbReference>
<keyword evidence="5" id="KW-1185">Reference proteome</keyword>
<accession>A0A8E6F002</accession>